<dbReference type="STRING" id="1246995.AFR_27400"/>
<dbReference type="SUPFAM" id="SSF56601">
    <property type="entry name" value="beta-lactamase/transpeptidase-like"/>
    <property type="match status" value="1"/>
</dbReference>
<dbReference type="AlphaFoldDB" id="U5W730"/>
<organism evidence="2 3">
    <name type="scientific">Actinoplanes friuliensis DSM 7358</name>
    <dbReference type="NCBI Taxonomy" id="1246995"/>
    <lineage>
        <taxon>Bacteria</taxon>
        <taxon>Bacillati</taxon>
        <taxon>Actinomycetota</taxon>
        <taxon>Actinomycetes</taxon>
        <taxon>Micromonosporales</taxon>
        <taxon>Micromonosporaceae</taxon>
        <taxon>Actinoplanes</taxon>
    </lineage>
</organism>
<keyword evidence="3" id="KW-1185">Reference proteome</keyword>
<dbReference type="EMBL" id="CP006272">
    <property type="protein sequence ID" value="AGZ43741.1"/>
    <property type="molecule type" value="Genomic_DNA"/>
</dbReference>
<sequence length="351" mass="37391">MFDRNLADGTDLGAAFCVTVDDEVVIDLHGGFADEARTRPWVADTIVGVYSTTKTMAALTALLVADRGELDFAAPVARYWPEFAAAGKAEVTVAQVMSHSSGLCGWREPVTSDDLYDWEKVTALLAAQEPYWKPGTASGYHVVTQGYLIGEVLRRITGRTLGTLFREEIAGPLGADFHIGLPASEGSRVADLIPPADGPPPGTAELWKVVADNPDLDPLLTRTREWQAAEIPAGNGIGNARAVAGIHAILANGGVSQGHRFLSEEGCRRALEEQVSGVDLVLGTTMRWGLGFALGAGLMPNDNTIFWGGYGGSLAIVDLDARTSIAYTPNRMIGGTTGDFRALELAMEFWS</sequence>
<reference evidence="2 3" key="1">
    <citation type="journal article" date="2014" name="J. Biotechnol.">
        <title>Complete genome sequence of the actinobacterium Actinoplanes friuliensis HAG 010964, producer of the lipopeptide antibiotic friulimycin.</title>
        <authorList>
            <person name="Ruckert C."/>
            <person name="Szczepanowski R."/>
            <person name="Albersmeier A."/>
            <person name="Goesmann A."/>
            <person name="Fischer N."/>
            <person name="Steinkamper A."/>
            <person name="Puhler A."/>
            <person name="Biener R."/>
            <person name="Schwartz D."/>
            <person name="Kalinowski J."/>
        </authorList>
    </citation>
    <scope>NUCLEOTIDE SEQUENCE [LARGE SCALE GENOMIC DNA]</scope>
    <source>
        <strain evidence="2 3">DSM 7358</strain>
    </source>
</reference>
<accession>U5W730</accession>
<dbReference type="Pfam" id="PF00144">
    <property type="entry name" value="Beta-lactamase"/>
    <property type="match status" value="1"/>
</dbReference>
<dbReference type="HOGENOM" id="CLU_035614_3_0_11"/>
<feature type="domain" description="Beta-lactamase-related" evidence="1">
    <location>
        <begin position="2"/>
        <end position="336"/>
    </location>
</feature>
<dbReference type="PANTHER" id="PTHR43319">
    <property type="entry name" value="BETA-LACTAMASE-RELATED"/>
    <property type="match status" value="1"/>
</dbReference>
<evidence type="ECO:0000259" key="1">
    <source>
        <dbReference type="Pfam" id="PF00144"/>
    </source>
</evidence>
<protein>
    <submittedName>
        <fullName evidence="2">Putative esterase</fullName>
    </submittedName>
</protein>
<evidence type="ECO:0000313" key="2">
    <source>
        <dbReference type="EMBL" id="AGZ43741.1"/>
    </source>
</evidence>
<dbReference type="PANTHER" id="PTHR43319:SF3">
    <property type="entry name" value="BETA-LACTAMASE-RELATED DOMAIN-CONTAINING PROTEIN"/>
    <property type="match status" value="1"/>
</dbReference>
<dbReference type="eggNOG" id="COG1680">
    <property type="taxonomic scope" value="Bacteria"/>
</dbReference>
<gene>
    <name evidence="2" type="ORF">AFR_27400</name>
</gene>
<dbReference type="InterPro" id="IPR052907">
    <property type="entry name" value="Beta-lactamase/esterase"/>
</dbReference>
<evidence type="ECO:0000313" key="3">
    <source>
        <dbReference type="Proteomes" id="UP000017746"/>
    </source>
</evidence>
<dbReference type="InterPro" id="IPR001466">
    <property type="entry name" value="Beta-lactam-related"/>
</dbReference>
<dbReference type="InterPro" id="IPR012338">
    <property type="entry name" value="Beta-lactam/transpept-like"/>
</dbReference>
<dbReference type="PATRIC" id="fig|1246995.3.peg.5554"/>
<proteinExistence type="predicted"/>
<dbReference type="Proteomes" id="UP000017746">
    <property type="component" value="Chromosome"/>
</dbReference>
<name>U5W730_9ACTN</name>
<dbReference type="Gene3D" id="3.40.710.10">
    <property type="entry name" value="DD-peptidase/beta-lactamase superfamily"/>
    <property type="match status" value="1"/>
</dbReference>
<dbReference type="KEGG" id="afs:AFR_27400"/>